<evidence type="ECO:0000313" key="9">
    <source>
        <dbReference type="EMBL" id="SHG69670.1"/>
    </source>
</evidence>
<evidence type="ECO:0000256" key="5">
    <source>
        <dbReference type="ARBA" id="ARBA00022840"/>
    </source>
</evidence>
<evidence type="ECO:0000313" key="10">
    <source>
        <dbReference type="Proteomes" id="UP000184221"/>
    </source>
</evidence>
<feature type="domain" description="ABC transporter" evidence="8">
    <location>
        <begin position="3"/>
        <end position="232"/>
    </location>
</feature>
<organism evidence="9 10">
    <name type="scientific">Marivita hallyeonensis</name>
    <dbReference type="NCBI Taxonomy" id="996342"/>
    <lineage>
        <taxon>Bacteria</taxon>
        <taxon>Pseudomonadati</taxon>
        <taxon>Pseudomonadota</taxon>
        <taxon>Alphaproteobacteria</taxon>
        <taxon>Rhodobacterales</taxon>
        <taxon>Roseobacteraceae</taxon>
        <taxon>Marivita</taxon>
    </lineage>
</organism>
<dbReference type="Gene3D" id="3.40.50.300">
    <property type="entry name" value="P-loop containing nucleotide triphosphate hydrolases"/>
    <property type="match status" value="1"/>
</dbReference>
<evidence type="ECO:0000256" key="6">
    <source>
        <dbReference type="ARBA" id="ARBA00022967"/>
    </source>
</evidence>
<dbReference type="InterPro" id="IPR050093">
    <property type="entry name" value="ABC_SmlMolc_Importer"/>
</dbReference>
<dbReference type="PANTHER" id="PTHR42781">
    <property type="entry name" value="SPERMIDINE/PUTRESCINE IMPORT ATP-BINDING PROTEIN POTA"/>
    <property type="match status" value="1"/>
</dbReference>
<accession>A0A1M5LXL1</accession>
<dbReference type="Proteomes" id="UP000184221">
    <property type="component" value="Unassembled WGS sequence"/>
</dbReference>
<evidence type="ECO:0000256" key="3">
    <source>
        <dbReference type="ARBA" id="ARBA00022519"/>
    </source>
</evidence>
<dbReference type="EMBL" id="FQXC01000001">
    <property type="protein sequence ID" value="SHG69670.1"/>
    <property type="molecule type" value="Genomic_DNA"/>
</dbReference>
<evidence type="ECO:0000256" key="4">
    <source>
        <dbReference type="ARBA" id="ARBA00022741"/>
    </source>
</evidence>
<dbReference type="PROSITE" id="PS00211">
    <property type="entry name" value="ABC_TRANSPORTER_1"/>
    <property type="match status" value="1"/>
</dbReference>
<evidence type="ECO:0000256" key="7">
    <source>
        <dbReference type="ARBA" id="ARBA00023136"/>
    </source>
</evidence>
<dbReference type="SUPFAM" id="SSF52540">
    <property type="entry name" value="P-loop containing nucleoside triphosphate hydrolases"/>
    <property type="match status" value="1"/>
</dbReference>
<sequence>MALRLEDIHVRAGTFDLHASLSIEPGARIAVIGASGSGKSTLLDVIAGFRMPERGRLYWAERDITRLAPADRPVSILFQDINLFPHLTIGQNLGLALNPVTGRLRNDDASTIENVLAKVGLAGFAPRRLSEMSGGQQSRAALARVLVQARPVLLLDEPFAALGPALKDEMLDLVTEVARAENLTVLLVSHDPKDALRFAPQTIVVDDGQVFAPQDTRTLLDNPPPGLKAYLGGA</sequence>
<dbReference type="InterPro" id="IPR003439">
    <property type="entry name" value="ABC_transporter-like_ATP-bd"/>
</dbReference>
<proteinExistence type="predicted"/>
<dbReference type="InterPro" id="IPR003593">
    <property type="entry name" value="AAA+_ATPase"/>
</dbReference>
<keyword evidence="2" id="KW-1003">Cell membrane</keyword>
<keyword evidence="1" id="KW-0813">Transport</keyword>
<dbReference type="STRING" id="996342.SAMN05443551_0316"/>
<keyword evidence="3" id="KW-0997">Cell inner membrane</keyword>
<keyword evidence="4" id="KW-0547">Nucleotide-binding</keyword>
<evidence type="ECO:0000256" key="1">
    <source>
        <dbReference type="ARBA" id="ARBA00022448"/>
    </source>
</evidence>
<dbReference type="SMART" id="SM00382">
    <property type="entry name" value="AAA"/>
    <property type="match status" value="1"/>
</dbReference>
<reference evidence="9 10" key="1">
    <citation type="submission" date="2016-11" db="EMBL/GenBank/DDBJ databases">
        <authorList>
            <person name="Jaros S."/>
            <person name="Januszkiewicz K."/>
            <person name="Wedrychowicz H."/>
        </authorList>
    </citation>
    <scope>NUCLEOTIDE SEQUENCE [LARGE SCALE GENOMIC DNA]</scope>
    <source>
        <strain evidence="9 10">DSM 29431</strain>
    </source>
</reference>
<name>A0A1M5LXL1_9RHOB</name>
<dbReference type="InterPro" id="IPR017871">
    <property type="entry name" value="ABC_transporter-like_CS"/>
</dbReference>
<evidence type="ECO:0000256" key="2">
    <source>
        <dbReference type="ARBA" id="ARBA00022475"/>
    </source>
</evidence>
<gene>
    <name evidence="9" type="ORF">SAMN05443551_0316</name>
</gene>
<dbReference type="GO" id="GO:0016887">
    <property type="term" value="F:ATP hydrolysis activity"/>
    <property type="evidence" value="ECO:0007669"/>
    <property type="project" value="InterPro"/>
</dbReference>
<keyword evidence="10" id="KW-1185">Reference proteome</keyword>
<keyword evidence="7" id="KW-0472">Membrane</keyword>
<dbReference type="PANTHER" id="PTHR42781:SF1">
    <property type="entry name" value="THIAMINE IMPORT ATP-BINDING PROTEIN THIQ"/>
    <property type="match status" value="1"/>
</dbReference>
<dbReference type="AlphaFoldDB" id="A0A1M5LXL1"/>
<keyword evidence="6" id="KW-1278">Translocase</keyword>
<dbReference type="InterPro" id="IPR027417">
    <property type="entry name" value="P-loop_NTPase"/>
</dbReference>
<protein>
    <submittedName>
        <fullName evidence="9">Thiamine transport system ATP-binding protein</fullName>
    </submittedName>
</protein>
<dbReference type="Pfam" id="PF00005">
    <property type="entry name" value="ABC_tran"/>
    <property type="match status" value="1"/>
</dbReference>
<evidence type="ECO:0000259" key="8">
    <source>
        <dbReference type="PROSITE" id="PS50893"/>
    </source>
</evidence>
<dbReference type="PROSITE" id="PS50893">
    <property type="entry name" value="ABC_TRANSPORTER_2"/>
    <property type="match status" value="1"/>
</dbReference>
<keyword evidence="5 9" id="KW-0067">ATP-binding</keyword>
<dbReference type="GO" id="GO:0005524">
    <property type="term" value="F:ATP binding"/>
    <property type="evidence" value="ECO:0007669"/>
    <property type="project" value="UniProtKB-KW"/>
</dbReference>
<dbReference type="RefSeq" id="WP_425435008.1">
    <property type="nucleotide sequence ID" value="NZ_FQXC01000001.1"/>
</dbReference>